<dbReference type="AlphaFoldDB" id="A0A4T3F0E1"/>
<evidence type="ECO:0000259" key="2">
    <source>
        <dbReference type="Pfam" id="PF04575"/>
    </source>
</evidence>
<gene>
    <name evidence="3" type="ORF">E5222_08955</name>
</gene>
<sequence>MSARYFNIFAAWAILAVLPHAAQAQSAPEPARAMSLTPAELFRFADEARDAGDYDTAEAAYRALAGNPDAELRTEARFRLALMLADQKQDYEAAAVLFREILDEKPDAVRVRVELARMQASLGNFESARRELRAAQAAGLPPQVEQLVSFYAAALAARKRVGGSVQLAIAPDSNINRATQSETLETIIGDFDLSEDAQATSGIGLALRGQGYYRLPVGERTDILLRANGSARFYGRDEFNDYIASLQLGPQFTMGGQRLSLAALVSHRWFGNEAYNLAYGVSGNWQKPLSETTRLTLDATAILSEDKQNELRDSTRYSLAVGVDKAFSARLGGGLRVSGNRDDARDPGYATTSGGVDGYLFREVGETTVVLSAGYDHLEADKRLFLYPRRRVDDRFELGLSGTFRSFRIGSFAPLATIRYENNSSTIDIYDYQRIAVELGVTAAF</sequence>
<proteinExistence type="predicted"/>
<keyword evidence="4" id="KW-1185">Reference proteome</keyword>
<dbReference type="EMBL" id="SSHH01000002">
    <property type="protein sequence ID" value="TIX50394.1"/>
    <property type="molecule type" value="Genomic_DNA"/>
</dbReference>
<protein>
    <submittedName>
        <fullName evidence="3">DUF560 domain-containing protein</fullName>
    </submittedName>
</protein>
<dbReference type="Pfam" id="PF14559">
    <property type="entry name" value="TPR_19"/>
    <property type="match status" value="1"/>
</dbReference>
<comment type="caution">
    <text evidence="3">The sequence shown here is derived from an EMBL/GenBank/DDBJ whole genome shotgun (WGS) entry which is preliminary data.</text>
</comment>
<dbReference type="Gene3D" id="1.25.40.10">
    <property type="entry name" value="Tetratricopeptide repeat domain"/>
    <property type="match status" value="1"/>
</dbReference>
<feature type="chain" id="PRO_5020641070" evidence="1">
    <location>
        <begin position="25"/>
        <end position="445"/>
    </location>
</feature>
<dbReference type="Proteomes" id="UP000309389">
    <property type="component" value="Unassembled WGS sequence"/>
</dbReference>
<feature type="signal peptide" evidence="1">
    <location>
        <begin position="1"/>
        <end position="24"/>
    </location>
</feature>
<evidence type="ECO:0000313" key="4">
    <source>
        <dbReference type="Proteomes" id="UP000309389"/>
    </source>
</evidence>
<accession>A0A4T3F0E1</accession>
<dbReference type="Pfam" id="PF04575">
    <property type="entry name" value="SlipAM"/>
    <property type="match status" value="1"/>
</dbReference>
<dbReference type="OrthoDB" id="6116449at2"/>
<name>A0A4T3F0E1_9SPHN</name>
<evidence type="ECO:0000256" key="1">
    <source>
        <dbReference type="SAM" id="SignalP"/>
    </source>
</evidence>
<dbReference type="SUPFAM" id="SSF48452">
    <property type="entry name" value="TPR-like"/>
    <property type="match status" value="1"/>
</dbReference>
<dbReference type="InterPro" id="IPR011990">
    <property type="entry name" value="TPR-like_helical_dom_sf"/>
</dbReference>
<keyword evidence="1" id="KW-0732">Signal</keyword>
<reference evidence="3 4" key="1">
    <citation type="submission" date="2019-04" db="EMBL/GenBank/DDBJ databases">
        <title>Altererythrobacter aquimixticola sp. nov., isolated from sediment of junction between the ocean and a freshwater spring.</title>
        <authorList>
            <person name="Yoon J.-H."/>
        </authorList>
    </citation>
    <scope>NUCLEOTIDE SEQUENCE [LARGE SCALE GENOMIC DNA]</scope>
    <source>
        <strain evidence="3 4">SSKS-13</strain>
    </source>
</reference>
<feature type="domain" description="Surface lipoprotein assembly modifier C-terminal" evidence="2">
    <location>
        <begin position="169"/>
        <end position="438"/>
    </location>
</feature>
<organism evidence="3 4">
    <name type="scientific">Alteraurantiacibacter aquimixticola</name>
    <dbReference type="NCBI Taxonomy" id="2489173"/>
    <lineage>
        <taxon>Bacteria</taxon>
        <taxon>Pseudomonadati</taxon>
        <taxon>Pseudomonadota</taxon>
        <taxon>Alphaproteobacteria</taxon>
        <taxon>Sphingomonadales</taxon>
        <taxon>Erythrobacteraceae</taxon>
        <taxon>Alteraurantiacibacter</taxon>
    </lineage>
</organism>
<evidence type="ECO:0000313" key="3">
    <source>
        <dbReference type="EMBL" id="TIX50394.1"/>
    </source>
</evidence>
<dbReference type="RefSeq" id="WP_136693415.1">
    <property type="nucleotide sequence ID" value="NZ_SSHH01000002.1"/>
</dbReference>
<dbReference type="InterPro" id="IPR007655">
    <property type="entry name" value="Slam_C"/>
</dbReference>